<evidence type="ECO:0000256" key="1">
    <source>
        <dbReference type="ARBA" id="ARBA00010541"/>
    </source>
</evidence>
<dbReference type="STRING" id="590998.Celf_0929"/>
<dbReference type="PROSITE" id="PS50106">
    <property type="entry name" value="PDZ"/>
    <property type="match status" value="1"/>
</dbReference>
<evidence type="ECO:0000256" key="2">
    <source>
        <dbReference type="ARBA" id="ARBA00022670"/>
    </source>
</evidence>
<dbReference type="Gene3D" id="2.30.42.10">
    <property type="match status" value="1"/>
</dbReference>
<evidence type="ECO:0000256" key="3">
    <source>
        <dbReference type="ARBA" id="ARBA00022801"/>
    </source>
</evidence>
<dbReference type="PRINTS" id="PR00834">
    <property type="entry name" value="PROTEASES2C"/>
</dbReference>
<dbReference type="PANTHER" id="PTHR43343:SF3">
    <property type="entry name" value="PROTEASE DO-LIKE 8, CHLOROPLASTIC"/>
    <property type="match status" value="1"/>
</dbReference>
<dbReference type="Proteomes" id="UP000008460">
    <property type="component" value="Chromosome"/>
</dbReference>
<dbReference type="HOGENOM" id="CLU_020120_3_8_11"/>
<feature type="compositionally biased region" description="Pro residues" evidence="4">
    <location>
        <begin position="51"/>
        <end position="60"/>
    </location>
</feature>
<feature type="compositionally biased region" description="Basic and acidic residues" evidence="4">
    <location>
        <begin position="65"/>
        <end position="95"/>
    </location>
</feature>
<evidence type="ECO:0000313" key="6">
    <source>
        <dbReference type="EMBL" id="AEE45066.1"/>
    </source>
</evidence>
<comment type="similarity">
    <text evidence="1">Belongs to the peptidase S1C family.</text>
</comment>
<sequence length="574" mass="57979">MDVEKEDLTMTSTPEQRPDDTHPQAQPTQPIPPLGETQPLPSLPAAHPTNPFTPPHPAAPGPVHAEAERARREAEARRVAAAHEHAQREAAERARWAAAQQAHAPAQPVPVGHVPAADPAAHAPGQHLAAPYGLPTSPYGPVRADASGVPPYGPTAAHPGGAGPRRRRTWVPVVSVAAATALVAAGATAGIAHVLQDDDAAPRAASLADVGSSRNEAVPVAGSSDDAPDWEAVAKAVAPSVVAIEVATGQGGAQGSGVIIDDDGHVVTNNHVVAGAQDGKVQVTVTDGRLFEATVVGTDPTTDLAVVRIEDAPDDLRAAALGDSSKVVVGQSVMAVGNPLGLANTVTTGIVSAVDRPVSTSAQDGSQATVTNAIQIDAAVNPGNSGGPLFDAQGRVIGINSSIATLSQASGSIGLGFAIPVDLVKNIAGQLIDDGTAEHAFLGVSLADGTATADGVTRRGAVVQEVSDGSPAAEADLQADDVVVAIDGDPVGGAESLTAYVRALAAGDQVTLTVVRDGSTTEVDVTLATRQEQAPSTEQPQEQQGGQGQQGPDELPGGMTPEDLWRWFQGQGQG</sequence>
<keyword evidence="7" id="KW-1185">Reference proteome</keyword>
<dbReference type="KEGG" id="cfi:Celf_0929"/>
<dbReference type="InterPro" id="IPR043504">
    <property type="entry name" value="Peptidase_S1_PA_chymotrypsin"/>
</dbReference>
<keyword evidence="3" id="KW-0378">Hydrolase</keyword>
<dbReference type="GO" id="GO:0006508">
    <property type="term" value="P:proteolysis"/>
    <property type="evidence" value="ECO:0007669"/>
    <property type="project" value="UniProtKB-KW"/>
</dbReference>
<evidence type="ECO:0000313" key="7">
    <source>
        <dbReference type="Proteomes" id="UP000008460"/>
    </source>
</evidence>
<feature type="region of interest" description="Disordered" evidence="4">
    <location>
        <begin position="206"/>
        <end position="226"/>
    </location>
</feature>
<dbReference type="Pfam" id="PF13180">
    <property type="entry name" value="PDZ_2"/>
    <property type="match status" value="1"/>
</dbReference>
<evidence type="ECO:0000259" key="5">
    <source>
        <dbReference type="PROSITE" id="PS50106"/>
    </source>
</evidence>
<dbReference type="Pfam" id="PF13365">
    <property type="entry name" value="Trypsin_2"/>
    <property type="match status" value="1"/>
</dbReference>
<feature type="compositionally biased region" description="Low complexity" evidence="4">
    <location>
        <begin position="538"/>
        <end position="558"/>
    </location>
</feature>
<dbReference type="InterPro" id="IPR001478">
    <property type="entry name" value="PDZ"/>
</dbReference>
<dbReference type="MEROPS" id="S01.494"/>
<name>F4H195_CELFA</name>
<gene>
    <name evidence="6" type="ordered locus">Celf_0929</name>
</gene>
<dbReference type="eggNOG" id="COG0265">
    <property type="taxonomic scope" value="Bacteria"/>
</dbReference>
<feature type="compositionally biased region" description="Low complexity" evidence="4">
    <location>
        <begin position="96"/>
        <end position="125"/>
    </location>
</feature>
<accession>F4H195</accession>
<feature type="region of interest" description="Disordered" evidence="4">
    <location>
        <begin position="529"/>
        <end position="574"/>
    </location>
</feature>
<protein>
    <submittedName>
        <fullName evidence="6">Peptidase S1 and S6 chymotrypsin/Hap</fullName>
    </submittedName>
</protein>
<feature type="domain" description="PDZ" evidence="5">
    <location>
        <begin position="420"/>
        <end position="518"/>
    </location>
</feature>
<dbReference type="InterPro" id="IPR051201">
    <property type="entry name" value="Chloro_Bact_Ser_Proteases"/>
</dbReference>
<dbReference type="SUPFAM" id="SSF50156">
    <property type="entry name" value="PDZ domain-like"/>
    <property type="match status" value="1"/>
</dbReference>
<keyword evidence="2" id="KW-0645">Protease</keyword>
<dbReference type="InterPro" id="IPR001940">
    <property type="entry name" value="Peptidase_S1C"/>
</dbReference>
<dbReference type="Gene3D" id="2.40.10.10">
    <property type="entry name" value="Trypsin-like serine proteases"/>
    <property type="match status" value="2"/>
</dbReference>
<dbReference type="InterPro" id="IPR036034">
    <property type="entry name" value="PDZ_sf"/>
</dbReference>
<dbReference type="PANTHER" id="PTHR43343">
    <property type="entry name" value="PEPTIDASE S12"/>
    <property type="match status" value="1"/>
</dbReference>
<organism evidence="6 7">
    <name type="scientific">Cellulomonas fimi (strain ATCC 484 / DSM 20113 / JCM 1341 / CCUG 24087 / LMG 16345 / NBRC 15513 / NCIMB 8980 / NCTC 7547 / NRS-133)</name>
    <dbReference type="NCBI Taxonomy" id="590998"/>
    <lineage>
        <taxon>Bacteria</taxon>
        <taxon>Bacillati</taxon>
        <taxon>Actinomycetota</taxon>
        <taxon>Actinomycetes</taxon>
        <taxon>Micrococcales</taxon>
        <taxon>Cellulomonadaceae</taxon>
        <taxon>Cellulomonas</taxon>
    </lineage>
</organism>
<dbReference type="InterPro" id="IPR009003">
    <property type="entry name" value="Peptidase_S1_PA"/>
</dbReference>
<evidence type="ECO:0000256" key="4">
    <source>
        <dbReference type="SAM" id="MobiDB-lite"/>
    </source>
</evidence>
<proteinExistence type="inferred from homology"/>
<dbReference type="SUPFAM" id="SSF50494">
    <property type="entry name" value="Trypsin-like serine proteases"/>
    <property type="match status" value="1"/>
</dbReference>
<dbReference type="GO" id="GO:0004252">
    <property type="term" value="F:serine-type endopeptidase activity"/>
    <property type="evidence" value="ECO:0007669"/>
    <property type="project" value="InterPro"/>
</dbReference>
<dbReference type="AlphaFoldDB" id="F4H195"/>
<feature type="region of interest" description="Disordered" evidence="4">
    <location>
        <begin position="1"/>
        <end position="166"/>
    </location>
</feature>
<dbReference type="EMBL" id="CP002666">
    <property type="protein sequence ID" value="AEE45066.1"/>
    <property type="molecule type" value="Genomic_DNA"/>
</dbReference>
<dbReference type="SMART" id="SM00228">
    <property type="entry name" value="PDZ"/>
    <property type="match status" value="1"/>
</dbReference>
<reference evidence="6 7" key="1">
    <citation type="submission" date="2011-04" db="EMBL/GenBank/DDBJ databases">
        <title>Complete sequence of Cellulomonas fimi ATCC 484.</title>
        <authorList>
            <consortium name="US DOE Joint Genome Institute"/>
            <person name="Lucas S."/>
            <person name="Han J."/>
            <person name="Lapidus A."/>
            <person name="Cheng J.-F."/>
            <person name="Goodwin L."/>
            <person name="Pitluck S."/>
            <person name="Peters L."/>
            <person name="Chertkov O."/>
            <person name="Detter J.C."/>
            <person name="Han C."/>
            <person name="Tapia R."/>
            <person name="Land M."/>
            <person name="Hauser L."/>
            <person name="Kyrpides N."/>
            <person name="Ivanova N."/>
            <person name="Ovchinnikova G."/>
            <person name="Pagani I."/>
            <person name="Mead D."/>
            <person name="Brumm P."/>
            <person name="Woyke T."/>
        </authorList>
    </citation>
    <scope>NUCLEOTIDE SEQUENCE [LARGE SCALE GENOMIC DNA]</scope>
    <source>
        <strain evidence="7">ATCC 484 / DSM 20113 / JCM 1341 / NBRC 15513 / NCIMB 8980 / NCTC 7547</strain>
    </source>
</reference>